<feature type="compositionally biased region" description="Basic and acidic residues" evidence="1">
    <location>
        <begin position="1"/>
        <end position="14"/>
    </location>
</feature>
<evidence type="ECO:0000313" key="2">
    <source>
        <dbReference type="EMBL" id="CAA9572153.1"/>
    </source>
</evidence>
<gene>
    <name evidence="2" type="ORF">AVDCRST_MAG19-2901</name>
</gene>
<proteinExistence type="predicted"/>
<sequence length="88" mass="9464">MIGLDVERPGGTRHDPRRRSITSLQATGSRPRAAGRQPTARRALRLVTAALGSGRNLTLSSRGTRDLSTGPTAWKRSLVPQDDSGEDD</sequence>
<feature type="region of interest" description="Disordered" evidence="1">
    <location>
        <begin position="1"/>
        <end position="41"/>
    </location>
</feature>
<accession>A0A6J4V8Z5</accession>
<feature type="compositionally biased region" description="Polar residues" evidence="1">
    <location>
        <begin position="56"/>
        <end position="71"/>
    </location>
</feature>
<organism evidence="2">
    <name type="scientific">uncultured Thermomicrobiales bacterium</name>
    <dbReference type="NCBI Taxonomy" id="1645740"/>
    <lineage>
        <taxon>Bacteria</taxon>
        <taxon>Pseudomonadati</taxon>
        <taxon>Thermomicrobiota</taxon>
        <taxon>Thermomicrobia</taxon>
        <taxon>Thermomicrobiales</taxon>
        <taxon>environmental samples</taxon>
    </lineage>
</organism>
<feature type="region of interest" description="Disordered" evidence="1">
    <location>
        <begin position="56"/>
        <end position="88"/>
    </location>
</feature>
<dbReference type="EMBL" id="CADCWL010000148">
    <property type="protein sequence ID" value="CAA9572153.1"/>
    <property type="molecule type" value="Genomic_DNA"/>
</dbReference>
<evidence type="ECO:0000256" key="1">
    <source>
        <dbReference type="SAM" id="MobiDB-lite"/>
    </source>
</evidence>
<dbReference type="AlphaFoldDB" id="A0A6J4V8Z5"/>
<reference evidence="2" key="1">
    <citation type="submission" date="2020-02" db="EMBL/GenBank/DDBJ databases">
        <authorList>
            <person name="Meier V. D."/>
        </authorList>
    </citation>
    <scope>NUCLEOTIDE SEQUENCE</scope>
    <source>
        <strain evidence="2">AVDCRST_MAG19</strain>
    </source>
</reference>
<protein>
    <submittedName>
        <fullName evidence="2">Uncharacterized protein</fullName>
    </submittedName>
</protein>
<name>A0A6J4V8Z5_9BACT</name>